<evidence type="ECO:0000256" key="5">
    <source>
        <dbReference type="ARBA" id="ARBA00023136"/>
    </source>
</evidence>
<dbReference type="EMBL" id="JBAMIC010000002">
    <property type="protein sequence ID" value="KAK7112278.1"/>
    <property type="molecule type" value="Genomic_DNA"/>
</dbReference>
<evidence type="ECO:0000256" key="8">
    <source>
        <dbReference type="ARBA" id="ARBA00023180"/>
    </source>
</evidence>
<evidence type="ECO:0000256" key="2">
    <source>
        <dbReference type="ARBA" id="ARBA00022692"/>
    </source>
</evidence>
<dbReference type="InterPro" id="IPR023415">
    <property type="entry name" value="LDLR_class-A_CS"/>
</dbReference>
<evidence type="ECO:0000313" key="13">
    <source>
        <dbReference type="Proteomes" id="UP001374579"/>
    </source>
</evidence>
<feature type="disulfide bond" evidence="9">
    <location>
        <begin position="103"/>
        <end position="118"/>
    </location>
</feature>
<dbReference type="Proteomes" id="UP001374579">
    <property type="component" value="Unassembled WGS sequence"/>
</dbReference>
<keyword evidence="5" id="KW-0472">Membrane</keyword>
<sequence length="161" mass="17779">MMRVFVVVLICVVFLSGADPKKNTKHSHVLKRQETGGCRQGEFQCHSGAIDCVQEEWTCDSQSDCEDNSDETLPQCPPPNECTGPHEILCKGTGNCVPLEYRCDGDRDCLGGDDEAGCDLFQCSAGEVKCSNNVCIETQWMCDNQDDCKNGWDELPENCKS</sequence>
<dbReference type="PROSITE" id="PS01209">
    <property type="entry name" value="LDLRA_1"/>
    <property type="match status" value="3"/>
</dbReference>
<proteinExistence type="predicted"/>
<dbReference type="Gene3D" id="4.10.400.10">
    <property type="entry name" value="Low-density Lipoprotein Receptor"/>
    <property type="match status" value="3"/>
</dbReference>
<keyword evidence="3" id="KW-0677">Repeat</keyword>
<dbReference type="CDD" id="cd00112">
    <property type="entry name" value="LDLa"/>
    <property type="match status" value="3"/>
</dbReference>
<name>A0AAN9GKM7_9CAEN</name>
<dbReference type="SMART" id="SM00192">
    <property type="entry name" value="LDLa"/>
    <property type="match status" value="3"/>
</dbReference>
<organism evidence="11 13">
    <name type="scientific">Littorina saxatilis</name>
    <dbReference type="NCBI Taxonomy" id="31220"/>
    <lineage>
        <taxon>Eukaryota</taxon>
        <taxon>Metazoa</taxon>
        <taxon>Spiralia</taxon>
        <taxon>Lophotrochozoa</taxon>
        <taxon>Mollusca</taxon>
        <taxon>Gastropoda</taxon>
        <taxon>Caenogastropoda</taxon>
        <taxon>Littorinimorpha</taxon>
        <taxon>Littorinoidea</taxon>
        <taxon>Littorinidae</taxon>
        <taxon>Littorina</taxon>
    </lineage>
</organism>
<dbReference type="GO" id="GO:0043235">
    <property type="term" value="C:receptor complex"/>
    <property type="evidence" value="ECO:0007669"/>
    <property type="project" value="TreeGrafter"/>
</dbReference>
<evidence type="ECO:0000313" key="11">
    <source>
        <dbReference type="EMBL" id="KAK7112278.1"/>
    </source>
</evidence>
<feature type="signal peptide" evidence="10">
    <location>
        <begin position="1"/>
        <end position="20"/>
    </location>
</feature>
<comment type="subcellular location">
    <subcellularLocation>
        <location evidence="1">Membrane</location>
        <topology evidence="1">Single-pass membrane protein</topology>
    </subcellularLocation>
</comment>
<keyword evidence="13" id="KW-1185">Reference proteome</keyword>
<dbReference type="InterPro" id="IPR036055">
    <property type="entry name" value="LDL_receptor-like_sf"/>
</dbReference>
<dbReference type="InterPro" id="IPR002172">
    <property type="entry name" value="LDrepeatLR_classA_rpt"/>
</dbReference>
<keyword evidence="4" id="KW-1133">Transmembrane helix</keyword>
<dbReference type="GO" id="GO:0005886">
    <property type="term" value="C:plasma membrane"/>
    <property type="evidence" value="ECO:0007669"/>
    <property type="project" value="TreeGrafter"/>
</dbReference>
<accession>A0AAN9GKM7</accession>
<evidence type="ECO:0000256" key="3">
    <source>
        <dbReference type="ARBA" id="ARBA00022737"/>
    </source>
</evidence>
<dbReference type="PANTHER" id="PTHR22722">
    <property type="entry name" value="LOW-DENSITY LIPOPROTEIN RECEPTOR-RELATED PROTEIN 2-RELATED"/>
    <property type="match status" value="1"/>
</dbReference>
<evidence type="ECO:0000256" key="10">
    <source>
        <dbReference type="SAM" id="SignalP"/>
    </source>
</evidence>
<keyword evidence="8" id="KW-0325">Glycoprotein</keyword>
<gene>
    <name evidence="11" type="ORF">V1264_011753</name>
    <name evidence="12" type="ORF">V1264_011799</name>
</gene>
<dbReference type="SUPFAM" id="SSF57424">
    <property type="entry name" value="LDL receptor-like module"/>
    <property type="match status" value="3"/>
</dbReference>
<keyword evidence="10" id="KW-0732">Signal</keyword>
<protein>
    <submittedName>
        <fullName evidence="11">Uncharacterized protein</fullName>
    </submittedName>
</protein>
<dbReference type="AlphaFoldDB" id="A0AAN9GKM7"/>
<comment type="caution">
    <text evidence="11">The sequence shown here is derived from an EMBL/GenBank/DDBJ whole genome shotgun (WGS) entry which is preliminary data.</text>
</comment>
<feature type="chain" id="PRO_5044711155" evidence="10">
    <location>
        <begin position="21"/>
        <end position="161"/>
    </location>
</feature>
<feature type="disulfide bond" evidence="9">
    <location>
        <begin position="130"/>
        <end position="148"/>
    </location>
</feature>
<dbReference type="EMBL" id="JBAMIC010000002">
    <property type="protein sequence ID" value="KAK7112328.1"/>
    <property type="molecule type" value="Genomic_DNA"/>
</dbReference>
<evidence type="ECO:0000256" key="7">
    <source>
        <dbReference type="ARBA" id="ARBA00023170"/>
    </source>
</evidence>
<evidence type="ECO:0000256" key="1">
    <source>
        <dbReference type="ARBA" id="ARBA00004167"/>
    </source>
</evidence>
<dbReference type="Pfam" id="PF00057">
    <property type="entry name" value="Ldl_recept_a"/>
    <property type="match status" value="3"/>
</dbReference>
<dbReference type="InterPro" id="IPR051221">
    <property type="entry name" value="LDLR-related"/>
</dbReference>
<evidence type="ECO:0000256" key="6">
    <source>
        <dbReference type="ARBA" id="ARBA00023157"/>
    </source>
</evidence>
<keyword evidence="2" id="KW-0812">Transmembrane</keyword>
<dbReference type="PRINTS" id="PR00261">
    <property type="entry name" value="LDLRECEPTOR"/>
</dbReference>
<keyword evidence="7" id="KW-0675">Receptor</keyword>
<feature type="disulfide bond" evidence="9">
    <location>
        <begin position="123"/>
        <end position="135"/>
    </location>
</feature>
<comment type="caution">
    <text evidence="9">Lacks conserved residue(s) required for the propagation of feature annotation.</text>
</comment>
<evidence type="ECO:0000313" key="12">
    <source>
        <dbReference type="EMBL" id="KAK7112328.1"/>
    </source>
</evidence>
<evidence type="ECO:0000256" key="9">
    <source>
        <dbReference type="PROSITE-ProRule" id="PRU00124"/>
    </source>
</evidence>
<keyword evidence="6 9" id="KW-1015">Disulfide bond</keyword>
<dbReference type="PROSITE" id="PS50068">
    <property type="entry name" value="LDLRA_2"/>
    <property type="match status" value="3"/>
</dbReference>
<evidence type="ECO:0000256" key="4">
    <source>
        <dbReference type="ARBA" id="ARBA00022989"/>
    </source>
</evidence>
<reference evidence="11 13" key="1">
    <citation type="submission" date="2024-02" db="EMBL/GenBank/DDBJ databases">
        <title>Chromosome-scale genome assembly of the rough periwinkle Littorina saxatilis.</title>
        <authorList>
            <person name="De Jode A."/>
            <person name="Faria R."/>
            <person name="Formenti G."/>
            <person name="Sims Y."/>
            <person name="Smith T.P."/>
            <person name="Tracey A."/>
            <person name="Wood J.M.D."/>
            <person name="Zagrodzka Z.B."/>
            <person name="Johannesson K."/>
            <person name="Butlin R.K."/>
            <person name="Leder E.H."/>
        </authorList>
    </citation>
    <scope>NUCLEOTIDE SEQUENCE [LARGE SCALE GENOMIC DNA]</scope>
    <source>
        <strain evidence="11">Snail1</strain>
        <tissue evidence="11">Muscle</tissue>
    </source>
</reference>